<dbReference type="InterPro" id="IPR039425">
    <property type="entry name" value="RNA_pol_sigma-70-like"/>
</dbReference>
<dbReference type="InterPro" id="IPR014284">
    <property type="entry name" value="RNA_pol_sigma-70_dom"/>
</dbReference>
<keyword evidence="3" id="KW-0731">Sigma factor</keyword>
<evidence type="ECO:0000259" key="6">
    <source>
        <dbReference type="Pfam" id="PF08281"/>
    </source>
</evidence>
<dbReference type="InterPro" id="IPR013249">
    <property type="entry name" value="RNA_pol_sigma70_r4_t2"/>
</dbReference>
<evidence type="ECO:0000256" key="1">
    <source>
        <dbReference type="ARBA" id="ARBA00010641"/>
    </source>
</evidence>
<dbReference type="Pfam" id="PF08281">
    <property type="entry name" value="Sigma70_r4_2"/>
    <property type="match status" value="1"/>
</dbReference>
<name>A0ABS3M6I9_9BACT</name>
<dbReference type="SUPFAM" id="SSF88946">
    <property type="entry name" value="Sigma2 domain of RNA polymerase sigma factors"/>
    <property type="match status" value="1"/>
</dbReference>
<feature type="domain" description="RNA polymerase sigma factor 70 region 4 type 2" evidence="6">
    <location>
        <begin position="100"/>
        <end position="147"/>
    </location>
</feature>
<dbReference type="Proteomes" id="UP000664265">
    <property type="component" value="Unassembled WGS sequence"/>
</dbReference>
<dbReference type="InterPro" id="IPR036388">
    <property type="entry name" value="WH-like_DNA-bd_sf"/>
</dbReference>
<comment type="similarity">
    <text evidence="1">Belongs to the sigma-70 factor family. ECF subfamily.</text>
</comment>
<dbReference type="Gene3D" id="1.10.1740.10">
    <property type="match status" value="1"/>
</dbReference>
<accession>A0ABS3M6I9</accession>
<keyword evidence="4" id="KW-0804">Transcription</keyword>
<keyword evidence="2" id="KW-0805">Transcription regulation</keyword>
<reference evidence="7 8" key="1">
    <citation type="submission" date="2021-01" db="EMBL/GenBank/DDBJ databases">
        <title>Prevotella A2931 sp. nov.</title>
        <authorList>
            <person name="Buhl M."/>
            <person name="Oberhettinger P."/>
        </authorList>
    </citation>
    <scope>NUCLEOTIDE SEQUENCE [LARGE SCALE GENOMIC DNA]</scope>
    <source>
        <strain evidence="7 8">A2931</strain>
    </source>
</reference>
<dbReference type="EMBL" id="JAERMS010000026">
    <property type="protein sequence ID" value="MBO1363780.1"/>
    <property type="molecule type" value="Genomic_DNA"/>
</dbReference>
<dbReference type="NCBIfam" id="TIGR02985">
    <property type="entry name" value="Sig70_bacteroi1"/>
    <property type="match status" value="1"/>
</dbReference>
<evidence type="ECO:0000256" key="2">
    <source>
        <dbReference type="ARBA" id="ARBA00023015"/>
    </source>
</evidence>
<feature type="domain" description="RNA polymerase sigma-70 region 2" evidence="5">
    <location>
        <begin position="7"/>
        <end position="72"/>
    </location>
</feature>
<evidence type="ECO:0000256" key="4">
    <source>
        <dbReference type="ARBA" id="ARBA00023163"/>
    </source>
</evidence>
<dbReference type="Gene3D" id="1.10.10.10">
    <property type="entry name" value="Winged helix-like DNA-binding domain superfamily/Winged helix DNA-binding domain"/>
    <property type="match status" value="1"/>
</dbReference>
<evidence type="ECO:0000259" key="5">
    <source>
        <dbReference type="Pfam" id="PF04542"/>
    </source>
</evidence>
<dbReference type="NCBIfam" id="TIGR02937">
    <property type="entry name" value="sigma70-ECF"/>
    <property type="match status" value="1"/>
</dbReference>
<proteinExistence type="inferred from homology"/>
<sequence length="162" mass="19394">MTFDDLFHKYYVPMVLYADRTLRDRHVSENVVQDVFVRLWKQYGTMGGERDLKNYLFVMVRNRMLDELRRRRVEQKYQSEAARMASESEEENIFEMELYECLYAAINQLPKKTAEVLRLKLMGMTYEDIAQRQRISKETVHSHLRHGIVSLRGKISKDLLLL</sequence>
<dbReference type="SUPFAM" id="SSF88659">
    <property type="entry name" value="Sigma3 and sigma4 domains of RNA polymerase sigma factors"/>
    <property type="match status" value="1"/>
</dbReference>
<dbReference type="RefSeq" id="WP_107581875.1">
    <property type="nucleotide sequence ID" value="NZ_JAERMS010000026.1"/>
</dbReference>
<keyword evidence="8" id="KW-1185">Reference proteome</keyword>
<dbReference type="InterPro" id="IPR007627">
    <property type="entry name" value="RNA_pol_sigma70_r2"/>
</dbReference>
<evidence type="ECO:0000256" key="3">
    <source>
        <dbReference type="ARBA" id="ARBA00023082"/>
    </source>
</evidence>
<dbReference type="InterPro" id="IPR013325">
    <property type="entry name" value="RNA_pol_sigma_r2"/>
</dbReference>
<protein>
    <submittedName>
        <fullName evidence="7">RNA polymerase sigma-70 factor</fullName>
    </submittedName>
</protein>
<dbReference type="InterPro" id="IPR014327">
    <property type="entry name" value="RNA_pol_sigma70_bacteroid"/>
</dbReference>
<dbReference type="PANTHER" id="PTHR43133">
    <property type="entry name" value="RNA POLYMERASE ECF-TYPE SIGMA FACTO"/>
    <property type="match status" value="1"/>
</dbReference>
<evidence type="ECO:0000313" key="8">
    <source>
        <dbReference type="Proteomes" id="UP000664265"/>
    </source>
</evidence>
<organism evidence="7 8">
    <name type="scientific">Prevotella illustrans</name>
    <dbReference type="NCBI Taxonomy" id="2800387"/>
    <lineage>
        <taxon>Bacteria</taxon>
        <taxon>Pseudomonadati</taxon>
        <taxon>Bacteroidota</taxon>
        <taxon>Bacteroidia</taxon>
        <taxon>Bacteroidales</taxon>
        <taxon>Prevotellaceae</taxon>
        <taxon>Prevotella</taxon>
    </lineage>
</organism>
<dbReference type="Pfam" id="PF04542">
    <property type="entry name" value="Sigma70_r2"/>
    <property type="match status" value="1"/>
</dbReference>
<dbReference type="InterPro" id="IPR013324">
    <property type="entry name" value="RNA_pol_sigma_r3/r4-like"/>
</dbReference>
<gene>
    <name evidence="7" type="ORF">JHU38_08365</name>
</gene>
<comment type="caution">
    <text evidence="7">The sequence shown here is derived from an EMBL/GenBank/DDBJ whole genome shotgun (WGS) entry which is preliminary data.</text>
</comment>
<dbReference type="PANTHER" id="PTHR43133:SF46">
    <property type="entry name" value="RNA POLYMERASE SIGMA-70 FACTOR ECF SUBFAMILY"/>
    <property type="match status" value="1"/>
</dbReference>
<evidence type="ECO:0000313" key="7">
    <source>
        <dbReference type="EMBL" id="MBO1363780.1"/>
    </source>
</evidence>